<dbReference type="Pfam" id="PF13086">
    <property type="entry name" value="AAA_11"/>
    <property type="match status" value="2"/>
</dbReference>
<dbReference type="GO" id="GO:0005524">
    <property type="term" value="F:ATP binding"/>
    <property type="evidence" value="ECO:0007669"/>
    <property type="project" value="UniProtKB-KW"/>
</dbReference>
<dbReference type="PANTHER" id="PTHR43788:SF8">
    <property type="entry name" value="DNA-BINDING PROTEIN SMUBP-2"/>
    <property type="match status" value="1"/>
</dbReference>
<protein>
    <submittedName>
        <fullName evidence="7">AAA domain-containing protein</fullName>
    </submittedName>
</protein>
<name>A0A397NK67_ECTOL</name>
<comment type="similarity">
    <text evidence="1">Belongs to the DNA2/NAM7 helicase family.</text>
</comment>
<keyword evidence="3" id="KW-0378">Hydrolase</keyword>
<dbReference type="InterPro" id="IPR050534">
    <property type="entry name" value="Coronavir_polyprotein_1ab"/>
</dbReference>
<dbReference type="EMBL" id="QXDA01000001">
    <property type="protein sequence ID" value="RIA35943.1"/>
    <property type="molecule type" value="Genomic_DNA"/>
</dbReference>
<dbReference type="InterPro" id="IPR027417">
    <property type="entry name" value="P-loop_NTPase"/>
</dbReference>
<dbReference type="PANTHER" id="PTHR43788">
    <property type="entry name" value="DNA2/NAM7 HELICASE FAMILY MEMBER"/>
    <property type="match status" value="1"/>
</dbReference>
<evidence type="ECO:0000256" key="1">
    <source>
        <dbReference type="ARBA" id="ARBA00007913"/>
    </source>
</evidence>
<sequence>MPLPYLSKRVISNYFRTDCPRQLALMLYPHNKRYEPERNALGMPPKAVGRTGMNALTEEGGRWEQAKLQDLEQTFGNDAVLGIKTDGDFQDQKLVDVIARAVPGVFLVRPAFEVGKAFKRAATIDVMSTQYDLAFAKLIPDLIQVLKPSDVGRTVEADGTVHEPDGRIGLRVIDVKMTAEPSASYFAEITYYSLALAGWLHDQQLADRYVVVAEAAIWPGSHEAAAIVKLQTEKRKTASQATAEELHQALSNDIETLEIDVFAPRLRYFFNVELRDALEGPWRNQDYHVSTACSGCEYLGYSWSPDVKPHADHCMPRASADGHLSSIAFLPRGARRALGDLNLIQAGALADLASSDQAFDCHPKLRATRTVVAGRAQSLANRTSSIPPGSGTSAVLPNWSDLSLYLSADFDVGSGLTLAFGLGGFSKINDQMERVDAQVFVNDTRSPESERRELLNFLTYLQKALSNAQKADPDATVQIYLWDSVTYEHLIRVIGRNLQHIMADSNLKKLAWLFPAEELIENAKLRSANAPITIVRNVVQALVAAPIPHYYSLLALAREFRPPGKPGAAPFEFRVPTIFEDPLSDQVPSERAHEIWTRMGHPRPWSQQVTQLRSTVTTKLRATASIVSRLRMDLKGALRSRSPKISEIKAPSTLNGVSADGQIWYAYARLNAQVAALEHTISMATPVHEREARYLAACLEVEITGAAADQAAISLGLTRGPGVRIYRLGQNSREAKFEPGDFLCALSPAAMTDFHTKRIQDVIGGALLPDDFPKWLKPFNYATSLTATKLLAIDREKLLVAVYFDPPIDRFLRSIEVHLDLSRDVVLDKQVKDFLTARLETALKAIGNPPLAVRAGAPTAQVIGKAAPKKASQHVPVEEVLWGTAALAQERTGRDAANIRRALEAISVNLNDSQWAALQTSVEQRLALIWGPPGTGKSETLRAILLGLLLDAHNAERPVRILVTSNTYDATDNVVLKTFKRILELGSDITGQVRLARLRSDSKEDAPQLPRGVNLLNDPQTPEVRELHALLGAGSTSVIVSAPPQQVTRFAGVHGNAAEPLFDVILIDEASQMDMANAVLALAPLATKGSVIVVGDPKQLPPIQQVESPVGLETLVGSVYDFMADYRQISHVSLLRNYRSNETIVGFSRFAGYPADLSPEFPKLRITTDKPLPQIRPADWPESLEFSKELAVLLDPSRPITAFVYPEGRSSQWNEFEAQTVAALLVLLRRHLKRDLENDSCAPGNELHTAKSFWETGVGVVTPHRAHKALVVSRLKSIFEPIGDNAQLIREAVNTVERFQGQQRDVIIASYALGDPDAIADEDEFLLSLNRFNVMSSRPRAKLIVLASQEVINHLPGDIKIMRDSRLLKYFAETYMDRRSDMSIPFREGDTVSVRAGSYRFKSVN</sequence>
<keyword evidence="4" id="KW-0347">Helicase</keyword>
<evidence type="ECO:0000256" key="4">
    <source>
        <dbReference type="ARBA" id="ARBA00022806"/>
    </source>
</evidence>
<evidence type="ECO:0000313" key="8">
    <source>
        <dbReference type="Proteomes" id="UP000265836"/>
    </source>
</evidence>
<dbReference type="SUPFAM" id="SSF52540">
    <property type="entry name" value="P-loop containing nucleoside triphosphate hydrolases"/>
    <property type="match status" value="1"/>
</dbReference>
<dbReference type="CDD" id="cd18808">
    <property type="entry name" value="SF1_C_Upf1"/>
    <property type="match status" value="1"/>
</dbReference>
<dbReference type="SMART" id="SM00382">
    <property type="entry name" value="AAA"/>
    <property type="match status" value="1"/>
</dbReference>
<gene>
    <name evidence="7" type="ORF">DFO61_0397</name>
</gene>
<keyword evidence="2" id="KW-0547">Nucleotide-binding</keyword>
<keyword evidence="5" id="KW-0067">ATP-binding</keyword>
<evidence type="ECO:0000256" key="2">
    <source>
        <dbReference type="ARBA" id="ARBA00022741"/>
    </source>
</evidence>
<dbReference type="GO" id="GO:0043139">
    <property type="term" value="F:5'-3' DNA helicase activity"/>
    <property type="evidence" value="ECO:0007669"/>
    <property type="project" value="TreeGrafter"/>
</dbReference>
<dbReference type="Gene3D" id="3.40.50.300">
    <property type="entry name" value="P-loop containing nucleotide triphosphate hydrolases"/>
    <property type="match status" value="2"/>
</dbReference>
<feature type="domain" description="AAA+ ATPase" evidence="6">
    <location>
        <begin position="923"/>
        <end position="1130"/>
    </location>
</feature>
<evidence type="ECO:0000313" key="7">
    <source>
        <dbReference type="EMBL" id="RIA35943.1"/>
    </source>
</evidence>
<dbReference type="InterPro" id="IPR047187">
    <property type="entry name" value="SF1_C_Upf1"/>
</dbReference>
<dbReference type="InterPro" id="IPR003593">
    <property type="entry name" value="AAA+_ATPase"/>
</dbReference>
<proteinExistence type="inferred from homology"/>
<accession>A0A397NK67</accession>
<evidence type="ECO:0000259" key="6">
    <source>
        <dbReference type="SMART" id="SM00382"/>
    </source>
</evidence>
<dbReference type="Pfam" id="PF13087">
    <property type="entry name" value="AAA_12"/>
    <property type="match status" value="1"/>
</dbReference>
<dbReference type="InterPro" id="IPR041679">
    <property type="entry name" value="DNA2/NAM7-like_C"/>
</dbReference>
<dbReference type="Proteomes" id="UP000265836">
    <property type="component" value="Unassembled WGS sequence"/>
</dbReference>
<evidence type="ECO:0000256" key="3">
    <source>
        <dbReference type="ARBA" id="ARBA00022801"/>
    </source>
</evidence>
<dbReference type="InterPro" id="IPR041677">
    <property type="entry name" value="DNA2/NAM7_AAA_11"/>
</dbReference>
<comment type="caution">
    <text evidence="7">The sequence shown here is derived from an EMBL/GenBank/DDBJ whole genome shotgun (WGS) entry which is preliminary data.</text>
</comment>
<dbReference type="GO" id="GO:0016787">
    <property type="term" value="F:hydrolase activity"/>
    <property type="evidence" value="ECO:0007669"/>
    <property type="project" value="UniProtKB-KW"/>
</dbReference>
<reference evidence="7 8" key="1">
    <citation type="submission" date="2018-08" db="EMBL/GenBank/DDBJ databases">
        <title>Genome sequencing of rice bacterial endophytes.</title>
        <authorList>
            <person name="Venturi V."/>
        </authorList>
    </citation>
    <scope>NUCLEOTIDE SEQUENCE [LARGE SCALE GENOMIC DNA]</scope>
    <source>
        <strain evidence="7 8">E1205</strain>
    </source>
</reference>
<evidence type="ECO:0000256" key="5">
    <source>
        <dbReference type="ARBA" id="ARBA00022840"/>
    </source>
</evidence>
<organism evidence="7 8">
    <name type="scientific">Ectopseudomonas oleovorans</name>
    <name type="common">Pseudomonas oleovorans</name>
    <dbReference type="NCBI Taxonomy" id="301"/>
    <lineage>
        <taxon>Bacteria</taxon>
        <taxon>Pseudomonadati</taxon>
        <taxon>Pseudomonadota</taxon>
        <taxon>Gammaproteobacteria</taxon>
        <taxon>Pseudomonadales</taxon>
        <taxon>Pseudomonadaceae</taxon>
        <taxon>Ectopseudomonas</taxon>
    </lineage>
</organism>